<gene>
    <name evidence="2" type="ORF">SI7747_UN021364</name>
</gene>
<evidence type="ECO:0000256" key="1">
    <source>
        <dbReference type="SAM" id="Phobius"/>
    </source>
</evidence>
<protein>
    <submittedName>
        <fullName evidence="2">Uncharacterized protein</fullName>
    </submittedName>
</protein>
<organism evidence="2 3">
    <name type="scientific">Spirodela intermedia</name>
    <name type="common">Intermediate duckweed</name>
    <dbReference type="NCBI Taxonomy" id="51605"/>
    <lineage>
        <taxon>Eukaryota</taxon>
        <taxon>Viridiplantae</taxon>
        <taxon>Streptophyta</taxon>
        <taxon>Embryophyta</taxon>
        <taxon>Tracheophyta</taxon>
        <taxon>Spermatophyta</taxon>
        <taxon>Magnoliopsida</taxon>
        <taxon>Liliopsida</taxon>
        <taxon>Araceae</taxon>
        <taxon>Lemnoideae</taxon>
        <taxon>Spirodela</taxon>
    </lineage>
</organism>
<evidence type="ECO:0000313" key="2">
    <source>
        <dbReference type="EMBL" id="CAA6675022.1"/>
    </source>
</evidence>
<sequence length="259" mass="28474">MGAAVGRRGGKWGWEGWEETRLLEEVAHVLDFDLLCATVALQTQGFSVDKRGSGDVGEDEDELAVEVEGVQRMWEGGVFDCLQDRQIAIETSCLPCYRFGKNMSRANLGSCFFQGAVYLFLTVAILFNAVAFMITLWHGFLYLGIVSVTSAAIYLGYSRGRIRKQFNIRARDSALDDCVSHLVCLAVLCESRTLEMNNVQDGVWHGRSDTICIGSKTFRNSANPPLSPSNPPSSATWRGRQTRVAILGVQTPAACLPPL</sequence>
<reference evidence="3" key="1">
    <citation type="journal article" date="2020" name="Sci. Rep.">
        <title>Chromosome-scale genome assembly for the duckweed Spirodela intermedia, integrating cytogenetic maps, PacBio and Oxford Nanopore libraries.</title>
        <authorList>
            <person name="Hoang P.T.N."/>
            <person name="Fiebig A."/>
            <person name="Novak P."/>
            <person name="Macas J."/>
            <person name="Cao H.X."/>
            <person name="Stepanenko A."/>
            <person name="Chen G."/>
            <person name="Borisjuk N."/>
            <person name="Scholz U."/>
            <person name="Schubert I."/>
        </authorList>
    </citation>
    <scope>NUCLEOTIDE SEQUENCE [LARGE SCALE GENOMIC DNA]</scope>
</reference>
<dbReference type="NCBIfam" id="TIGR01571">
    <property type="entry name" value="A_thal_Cys_rich"/>
    <property type="match status" value="1"/>
</dbReference>
<evidence type="ECO:0000313" key="3">
    <source>
        <dbReference type="Proteomes" id="UP001189122"/>
    </source>
</evidence>
<accession>A0ABN7EAU4</accession>
<keyword evidence="1" id="KW-0472">Membrane</keyword>
<keyword evidence="1" id="KW-1133">Transmembrane helix</keyword>
<comment type="caution">
    <text evidence="2">The sequence shown here is derived from an EMBL/GenBank/DDBJ whole genome shotgun (WGS) entry which is preliminary data.</text>
</comment>
<dbReference type="EMBL" id="CACRZD030000200">
    <property type="protein sequence ID" value="CAA6675022.1"/>
    <property type="molecule type" value="Genomic_DNA"/>
</dbReference>
<keyword evidence="3" id="KW-1185">Reference proteome</keyword>
<name>A0ABN7EAU4_SPIIN</name>
<dbReference type="InterPro" id="IPR006461">
    <property type="entry name" value="PLAC_motif_containing"/>
</dbReference>
<feature type="transmembrane region" description="Helical" evidence="1">
    <location>
        <begin position="111"/>
        <end position="134"/>
    </location>
</feature>
<dbReference type="Proteomes" id="UP001189122">
    <property type="component" value="Unassembled WGS sequence"/>
</dbReference>
<proteinExistence type="predicted"/>
<dbReference type="PANTHER" id="PTHR15907">
    <property type="entry name" value="DUF614 FAMILY PROTEIN-RELATED"/>
    <property type="match status" value="1"/>
</dbReference>
<keyword evidence="1" id="KW-0812">Transmembrane</keyword>
<dbReference type="Pfam" id="PF04749">
    <property type="entry name" value="PLAC8"/>
    <property type="match status" value="1"/>
</dbReference>
<feature type="transmembrane region" description="Helical" evidence="1">
    <location>
        <begin position="140"/>
        <end position="157"/>
    </location>
</feature>